<evidence type="ECO:0000256" key="2">
    <source>
        <dbReference type="ARBA" id="ARBA00022478"/>
    </source>
</evidence>
<dbReference type="PROSITE" id="PS50044">
    <property type="entry name" value="SIGMA54_3"/>
    <property type="match status" value="1"/>
</dbReference>
<dbReference type="InterPro" id="IPR010982">
    <property type="entry name" value="Lambda_DNA-bd_dom_sf"/>
</dbReference>
<evidence type="ECO:0000256" key="9">
    <source>
        <dbReference type="PIRNR" id="PIRNR000774"/>
    </source>
</evidence>
<feature type="domain" description="RNA polymerase sigma factor 54 DNA-binding" evidence="10">
    <location>
        <begin position="266"/>
        <end position="415"/>
    </location>
</feature>
<feature type="domain" description="RNA polymerase sigma factor 54 core-binding" evidence="11">
    <location>
        <begin position="74"/>
        <end position="249"/>
    </location>
</feature>
<keyword evidence="3 9" id="KW-0808">Transferase</keyword>
<keyword evidence="5 9" id="KW-0805">Transcription regulation</keyword>
<evidence type="ECO:0000256" key="4">
    <source>
        <dbReference type="ARBA" id="ARBA00022695"/>
    </source>
</evidence>
<keyword evidence="13" id="KW-1185">Reference proteome</keyword>
<sequence length="431" mass="48386">MNFSQTLRQSKRFTKSMIETVAIMRMTGADMHKFLSEVMERNPFIELENPGRGAPGHIGNDGDGLLMDVAEVAERGIYQHVIKQLPYICANSKDNDLALAFLQELELSGWLGASVQEIAAKSGFDLQDCEDMLARLQTLEPTGLFARDLRECIRLQAAERGQLDEIMRDIIIHLDALQHFDPEQLAKRIGCDRSDVLDRVQLIRHMDPKPGTRFDVQDAPSKTDDVVVSVVDCEVTVAMNTSSFPSVRVLHPHMVEQRTGENRDALRHLVQEARSLKKACALRNATTLSLITAIFIRQPEFLEAGFAALRPMRMRDVADEIGVSESTVSRILNGLTIRCSQGNVPARSLFCNAITFSSGAQTRHAALQKIKQWVATEDKRFPLKDEDIVDRFRQIGLSISRRTVSKYRHELGLIAPRLRCRAAADALRNVN</sequence>
<dbReference type="InterPro" id="IPR000394">
    <property type="entry name" value="RNA_pol_sigma_54"/>
</dbReference>
<reference evidence="12 13" key="1">
    <citation type="submission" date="2022-04" db="EMBL/GenBank/DDBJ databases">
        <title>Roseobacter sp. WL0113 is a bacterium isolated from neritic sediment.</title>
        <authorList>
            <person name="Wang L."/>
            <person name="He W."/>
            <person name="Zhang D.-F."/>
        </authorList>
    </citation>
    <scope>NUCLEOTIDE SEQUENCE [LARGE SCALE GENOMIC DNA]</scope>
    <source>
        <strain evidence="12 13">WL0113</strain>
    </source>
</reference>
<dbReference type="Pfam" id="PF00309">
    <property type="entry name" value="Sigma54_AID"/>
    <property type="match status" value="1"/>
</dbReference>
<dbReference type="InterPro" id="IPR038709">
    <property type="entry name" value="RpoN_core-bd_sf"/>
</dbReference>
<name>A0ABT3BL09_9RHOB</name>
<dbReference type="PRINTS" id="PR00045">
    <property type="entry name" value="SIGMA54FCT"/>
</dbReference>
<comment type="function">
    <text evidence="9">Sigma factors are initiation factors that promote the attachment of RNA polymerase to specific initiation sites and are then released.</text>
</comment>
<comment type="similarity">
    <text evidence="1 9">Belongs to the sigma-54 factor family.</text>
</comment>
<dbReference type="Gene3D" id="1.10.260.40">
    <property type="entry name" value="lambda repressor-like DNA-binding domains"/>
    <property type="match status" value="1"/>
</dbReference>
<keyword evidence="7 9" id="KW-0238">DNA-binding</keyword>
<comment type="caution">
    <text evidence="12">The sequence shown here is derived from an EMBL/GenBank/DDBJ whole genome shotgun (WGS) entry which is preliminary data.</text>
</comment>
<evidence type="ECO:0000256" key="8">
    <source>
        <dbReference type="ARBA" id="ARBA00023163"/>
    </source>
</evidence>
<keyword evidence="4 9" id="KW-0548">Nucleotidyltransferase</keyword>
<dbReference type="InterPro" id="IPR007634">
    <property type="entry name" value="RNA_pol_sigma_54_DNA-bd"/>
</dbReference>
<evidence type="ECO:0000259" key="10">
    <source>
        <dbReference type="Pfam" id="PF04552"/>
    </source>
</evidence>
<dbReference type="PANTHER" id="PTHR32248:SF4">
    <property type="entry name" value="RNA POLYMERASE SIGMA-54 FACTOR"/>
    <property type="match status" value="1"/>
</dbReference>
<evidence type="ECO:0000313" key="13">
    <source>
        <dbReference type="Proteomes" id="UP001208690"/>
    </source>
</evidence>
<accession>A0ABT3BL09</accession>
<dbReference type="RefSeq" id="WP_263846472.1">
    <property type="nucleotide sequence ID" value="NZ_JALIEB010000034.1"/>
</dbReference>
<proteinExistence type="inferred from homology"/>
<keyword evidence="2 9" id="KW-0240">DNA-directed RNA polymerase</keyword>
<keyword evidence="6 9" id="KW-0731">Sigma factor</keyword>
<dbReference type="PIRSF" id="PIRSF000774">
    <property type="entry name" value="RpoN"/>
    <property type="match status" value="1"/>
</dbReference>
<evidence type="ECO:0000256" key="3">
    <source>
        <dbReference type="ARBA" id="ARBA00022679"/>
    </source>
</evidence>
<evidence type="ECO:0000256" key="1">
    <source>
        <dbReference type="ARBA" id="ARBA00008798"/>
    </source>
</evidence>
<dbReference type="Pfam" id="PF04552">
    <property type="entry name" value="Sigma54_DBD"/>
    <property type="match status" value="1"/>
</dbReference>
<evidence type="ECO:0000256" key="6">
    <source>
        <dbReference type="ARBA" id="ARBA00023082"/>
    </source>
</evidence>
<evidence type="ECO:0000256" key="5">
    <source>
        <dbReference type="ARBA" id="ARBA00023015"/>
    </source>
</evidence>
<dbReference type="Pfam" id="PF04963">
    <property type="entry name" value="Sigma54_CBD"/>
    <property type="match status" value="1"/>
</dbReference>
<organism evidence="12 13">
    <name type="scientific">Roseobacter sinensis</name>
    <dbReference type="NCBI Taxonomy" id="2931391"/>
    <lineage>
        <taxon>Bacteria</taxon>
        <taxon>Pseudomonadati</taxon>
        <taxon>Pseudomonadota</taxon>
        <taxon>Alphaproteobacteria</taxon>
        <taxon>Rhodobacterales</taxon>
        <taxon>Roseobacteraceae</taxon>
        <taxon>Roseobacter</taxon>
    </lineage>
</organism>
<dbReference type="EMBL" id="JALIEB010000034">
    <property type="protein sequence ID" value="MCV3274251.1"/>
    <property type="molecule type" value="Genomic_DNA"/>
</dbReference>
<evidence type="ECO:0000256" key="7">
    <source>
        <dbReference type="ARBA" id="ARBA00023125"/>
    </source>
</evidence>
<protein>
    <recommendedName>
        <fullName evidence="9">RNA polymerase sigma-54 factor</fullName>
    </recommendedName>
</protein>
<gene>
    <name evidence="12" type="ORF">MUB52_22700</name>
</gene>
<evidence type="ECO:0000313" key="12">
    <source>
        <dbReference type="EMBL" id="MCV3274251.1"/>
    </source>
</evidence>
<dbReference type="InterPro" id="IPR007046">
    <property type="entry name" value="RNA_pol_sigma_54_core-bd"/>
</dbReference>
<evidence type="ECO:0000259" key="11">
    <source>
        <dbReference type="Pfam" id="PF04963"/>
    </source>
</evidence>
<dbReference type="Proteomes" id="UP001208690">
    <property type="component" value="Unassembled WGS sequence"/>
</dbReference>
<dbReference type="PANTHER" id="PTHR32248">
    <property type="entry name" value="RNA POLYMERASE SIGMA-54 FACTOR"/>
    <property type="match status" value="1"/>
</dbReference>
<dbReference type="Gene3D" id="1.10.10.1330">
    <property type="entry name" value="RNA polymerase sigma-54 factor, core-binding domain"/>
    <property type="match status" value="1"/>
</dbReference>
<keyword evidence="8 9" id="KW-0804">Transcription</keyword>
<dbReference type="Gene3D" id="1.10.10.60">
    <property type="entry name" value="Homeodomain-like"/>
    <property type="match status" value="1"/>
</dbReference>
<dbReference type="PROSITE" id="PS00717">
    <property type="entry name" value="SIGMA54_1"/>
    <property type="match status" value="1"/>
</dbReference>